<dbReference type="SMART" id="SM00788">
    <property type="entry name" value="Adenylsucc_synt"/>
    <property type="match status" value="1"/>
</dbReference>
<feature type="binding site" evidence="7">
    <location>
        <begin position="390"/>
        <end position="392"/>
    </location>
    <ligand>
        <name>GTP</name>
        <dbReference type="ChEBI" id="CHEBI:37565"/>
    </ligand>
</feature>
<dbReference type="GO" id="GO:0046040">
    <property type="term" value="P:IMP metabolic process"/>
    <property type="evidence" value="ECO:0007669"/>
    <property type="project" value="TreeGrafter"/>
</dbReference>
<dbReference type="InterPro" id="IPR042109">
    <property type="entry name" value="Adenylosuccinate_synth_dom1"/>
</dbReference>
<evidence type="ECO:0000256" key="2">
    <source>
        <dbReference type="ARBA" id="ARBA00022723"/>
    </source>
</evidence>
<evidence type="ECO:0000256" key="6">
    <source>
        <dbReference type="ARBA" id="ARBA00023134"/>
    </source>
</evidence>
<comment type="caution">
    <text evidence="7">Lacks conserved residue(s) required for the propagation of feature annotation.</text>
</comment>
<dbReference type="UniPathway" id="UPA00075">
    <property type="reaction ID" value="UER00335"/>
</dbReference>
<dbReference type="OrthoDB" id="9807553at2"/>
<dbReference type="InterPro" id="IPR042111">
    <property type="entry name" value="Adenylosuccinate_synth_dom3"/>
</dbReference>
<dbReference type="EC" id="6.3.4.4" evidence="7"/>
<feature type="binding site" description="in other chain" evidence="7">
    <location>
        <position position="362"/>
    </location>
    <ligand>
        <name>IMP</name>
        <dbReference type="ChEBI" id="CHEBI:58053"/>
        <note>ligand shared between dimeric partners</note>
    </ligand>
</feature>
<proteinExistence type="inferred from homology"/>
<dbReference type="PANTHER" id="PTHR11846:SF0">
    <property type="entry name" value="ADENYLOSUCCINATE SYNTHETASE"/>
    <property type="match status" value="1"/>
</dbReference>
<feature type="binding site" evidence="7">
    <location>
        <begin position="54"/>
        <end position="56"/>
    </location>
    <ligand>
        <name>GTP</name>
        <dbReference type="ChEBI" id="CHEBI:37565"/>
    </ligand>
</feature>
<keyword evidence="3 7" id="KW-0547">Nucleotide-binding</keyword>
<keyword evidence="7" id="KW-0963">Cytoplasm</keyword>
<feature type="binding site" evidence="7">
    <location>
        <position position="20"/>
    </location>
    <ligand>
        <name>Mg(2+)</name>
        <dbReference type="ChEBI" id="CHEBI:18420"/>
    </ligand>
</feature>
<evidence type="ECO:0000313" key="8">
    <source>
        <dbReference type="EMBL" id="ATC65366.1"/>
    </source>
</evidence>
<reference evidence="8 9" key="1">
    <citation type="submission" date="2017-09" db="EMBL/GenBank/DDBJ databases">
        <title>Complete genome sequence of Verrucomicrobial strain HZ-65, isolated from freshwater.</title>
        <authorList>
            <person name="Choi A."/>
        </authorList>
    </citation>
    <scope>NUCLEOTIDE SEQUENCE [LARGE SCALE GENOMIC DNA]</scope>
    <source>
        <strain evidence="8 9">HZ-65</strain>
    </source>
</reference>
<dbReference type="EMBL" id="CP023344">
    <property type="protein sequence ID" value="ATC65366.1"/>
    <property type="molecule type" value="Genomic_DNA"/>
</dbReference>
<keyword evidence="9" id="KW-1185">Reference proteome</keyword>
<protein>
    <recommendedName>
        <fullName evidence="7">Adenylosuccinate synthetase</fullName>
        <shortName evidence="7">AMPSase</shortName>
        <shortName evidence="7">AdSS</shortName>
        <ecNumber evidence="7">6.3.4.4</ecNumber>
    </recommendedName>
    <alternativeName>
        <fullName evidence="7">IMP--aspartate ligase</fullName>
    </alternativeName>
</protein>
<dbReference type="InterPro" id="IPR042110">
    <property type="entry name" value="Adenylosuccinate_synth_dom2"/>
</dbReference>
<feature type="binding site" evidence="7">
    <location>
        <begin position="490"/>
        <end position="492"/>
    </location>
    <ligand>
        <name>GTP</name>
        <dbReference type="ChEBI" id="CHEBI:37565"/>
    </ligand>
</feature>
<feature type="binding site" evidence="7">
    <location>
        <position position="364"/>
    </location>
    <ligand>
        <name>GTP</name>
        <dbReference type="ChEBI" id="CHEBI:37565"/>
    </ligand>
</feature>
<dbReference type="GO" id="GO:0005737">
    <property type="term" value="C:cytoplasm"/>
    <property type="evidence" value="ECO:0007669"/>
    <property type="project" value="UniProtKB-SubCell"/>
</dbReference>
<keyword evidence="5 7" id="KW-0460">Magnesium</keyword>
<feature type="binding site" description="in other chain" evidence="7">
    <location>
        <position position="144"/>
    </location>
    <ligand>
        <name>IMP</name>
        <dbReference type="ChEBI" id="CHEBI:58053"/>
        <note>ligand shared between dimeric partners</note>
    </ligand>
</feature>
<evidence type="ECO:0000313" key="9">
    <source>
        <dbReference type="Proteomes" id="UP000217265"/>
    </source>
</evidence>
<comment type="subcellular location">
    <subcellularLocation>
        <location evidence="7">Cytoplasm</location>
    </subcellularLocation>
</comment>
<keyword evidence="4 7" id="KW-0658">Purine biosynthesis</keyword>
<dbReference type="InterPro" id="IPR001114">
    <property type="entry name" value="Adenylosuccinate_synthetase"/>
</dbReference>
<dbReference type="GO" id="GO:0005525">
    <property type="term" value="F:GTP binding"/>
    <property type="evidence" value="ECO:0007669"/>
    <property type="project" value="UniProtKB-UniRule"/>
</dbReference>
<keyword evidence="6 7" id="KW-0342">GTP-binding</keyword>
<dbReference type="GO" id="GO:0000287">
    <property type="term" value="F:magnesium ion binding"/>
    <property type="evidence" value="ECO:0007669"/>
    <property type="project" value="UniProtKB-UniRule"/>
</dbReference>
<accession>A0A290QGH7</accession>
<dbReference type="Gene3D" id="1.10.300.10">
    <property type="entry name" value="Adenylosuccinate Synthetase, subunit A, domain 2"/>
    <property type="match status" value="2"/>
</dbReference>
<dbReference type="Pfam" id="PF00709">
    <property type="entry name" value="Adenylsucc_synt"/>
    <property type="match status" value="2"/>
</dbReference>
<comment type="subunit">
    <text evidence="7">Homodimer.</text>
</comment>
<dbReference type="KEGG" id="vbh:CMV30_16235"/>
<dbReference type="GO" id="GO:0044208">
    <property type="term" value="P:'de novo' AMP biosynthetic process"/>
    <property type="evidence" value="ECO:0007669"/>
    <property type="project" value="UniProtKB-UniRule"/>
</dbReference>
<evidence type="ECO:0000256" key="3">
    <source>
        <dbReference type="ARBA" id="ARBA00022741"/>
    </source>
</evidence>
<feature type="binding site" description="in other chain" evidence="7">
    <location>
        <position position="284"/>
    </location>
    <ligand>
        <name>IMP</name>
        <dbReference type="ChEBI" id="CHEBI:58053"/>
        <note>ligand shared between dimeric partners</note>
    </ligand>
</feature>
<feature type="binding site" description="in other chain" evidence="7">
    <location>
        <position position="299"/>
    </location>
    <ligand>
        <name>IMP</name>
        <dbReference type="ChEBI" id="CHEBI:58053"/>
        <note>ligand shared between dimeric partners</note>
    </ligand>
</feature>
<comment type="pathway">
    <text evidence="7">Purine metabolism; AMP biosynthesis via de novo pathway; AMP from IMP: step 1/2.</text>
</comment>
<comment type="similarity">
    <text evidence="7">Belongs to the adenylosuccinate synthetase family.</text>
</comment>
<dbReference type="HAMAP" id="MF_00011">
    <property type="entry name" value="Adenylosucc_synth"/>
    <property type="match status" value="1"/>
</dbReference>
<feature type="binding site" evidence="7">
    <location>
        <position position="54"/>
    </location>
    <ligand>
        <name>Mg(2+)</name>
        <dbReference type="ChEBI" id="CHEBI:18420"/>
    </ligand>
</feature>
<comment type="catalytic activity">
    <reaction evidence="7">
        <text>IMP + L-aspartate + GTP = N(6)-(1,2-dicarboxyethyl)-AMP + GDP + phosphate + 2 H(+)</text>
        <dbReference type="Rhea" id="RHEA:15753"/>
        <dbReference type="ChEBI" id="CHEBI:15378"/>
        <dbReference type="ChEBI" id="CHEBI:29991"/>
        <dbReference type="ChEBI" id="CHEBI:37565"/>
        <dbReference type="ChEBI" id="CHEBI:43474"/>
        <dbReference type="ChEBI" id="CHEBI:57567"/>
        <dbReference type="ChEBI" id="CHEBI:58053"/>
        <dbReference type="ChEBI" id="CHEBI:58189"/>
        <dbReference type="EC" id="6.3.4.4"/>
    </reaction>
</comment>
<evidence type="ECO:0000256" key="7">
    <source>
        <dbReference type="HAMAP-Rule" id="MF_00011"/>
    </source>
</evidence>
<feature type="binding site" description="in other chain" evidence="7">
    <location>
        <begin position="20"/>
        <end position="23"/>
    </location>
    <ligand>
        <name>IMP</name>
        <dbReference type="ChEBI" id="CHEBI:58053"/>
        <note>ligand shared between dimeric partners</note>
    </ligand>
</feature>
<dbReference type="Proteomes" id="UP000217265">
    <property type="component" value="Chromosome"/>
</dbReference>
<name>A0A290QGH7_9BACT</name>
<dbReference type="Gene3D" id="3.90.170.10">
    <property type="entry name" value="Adenylosuccinate Synthetase, subunit A, domain 3"/>
    <property type="match status" value="1"/>
</dbReference>
<keyword evidence="2 7" id="KW-0479">Metal-binding</keyword>
<gene>
    <name evidence="7" type="primary">purA</name>
    <name evidence="8" type="ORF">CMV30_16235</name>
</gene>
<feature type="binding site" description="in other chain" evidence="7">
    <location>
        <begin position="52"/>
        <end position="55"/>
    </location>
    <ligand>
        <name>IMP</name>
        <dbReference type="ChEBI" id="CHEBI:58053"/>
        <note>ligand shared between dimeric partners</note>
    </ligand>
</feature>
<comment type="function">
    <text evidence="7">Plays an important role in the de novo pathway of purine nucleotide biosynthesis. Catalyzes the first committed step in the biosynthesis of AMP from IMP.</text>
</comment>
<comment type="cofactor">
    <cofactor evidence="7">
        <name>Mg(2+)</name>
        <dbReference type="ChEBI" id="CHEBI:18420"/>
    </cofactor>
    <text evidence="7">Binds 1 Mg(2+) ion per subunit.</text>
</comment>
<evidence type="ECO:0000256" key="5">
    <source>
        <dbReference type="ARBA" id="ARBA00022842"/>
    </source>
</evidence>
<sequence>MPLLPFTSPLIADVGISLGDEGKGRLIPEVADELRGTPSAVSVVFKVNGGANSGHTAGGIKLNLLPAGVVVKDAPHLCIGSGVVADPRKFWWEALPVEKKGHAVLSRLLIDEHTMFSDLTHRLLDLAGEDYRVKVLNEEPRGSTGRGITPAFSEETGLFQIFYSSFLGPKELFVQKLTQRVDRAVRTIQHVYRTDAATWNAFFDTLTAAELRANAEGIEMGCFEKSEFDFTQFRGIVPFTINIDRLAEVYWHAGQRLAKNIGEVRELILREVRAGHTIIGEFGQAYWLDKRHGFTPNVTASHTYTPEFFQSAGIPVQPIHTFGVAKAYDTKVGTHCFLTQMDEAHPLAIKLKKIEFGTSTGRQRMVGWYDAVEKGDVLRYGGYQDLMINKSDALTHSGDWQGELLICTHYENAAGKKFHHVPRNEAVRKTLRPVYTKHAGWTEDISHVRHFADLPKNAQSYVAAMVRSTLEVAYHGETWPKVLPNLRYLGVGPEPSQIIKDVPATAELVKL</sequence>
<dbReference type="AlphaFoldDB" id="A0A290QGH7"/>
<evidence type="ECO:0000256" key="4">
    <source>
        <dbReference type="ARBA" id="ARBA00022755"/>
    </source>
</evidence>
<dbReference type="GO" id="GO:0004019">
    <property type="term" value="F:adenylosuccinate synthase activity"/>
    <property type="evidence" value="ECO:0007669"/>
    <property type="project" value="UniProtKB-UniRule"/>
</dbReference>
<keyword evidence="1 7" id="KW-0436">Ligase</keyword>
<feature type="active site" description="Proton donor" evidence="7">
    <location>
        <position position="55"/>
    </location>
</feature>
<feature type="active site" description="Proton acceptor" evidence="7">
    <location>
        <position position="20"/>
    </location>
</feature>
<feature type="binding site" evidence="7">
    <location>
        <begin position="358"/>
        <end position="364"/>
    </location>
    <ligand>
        <name>substrate</name>
    </ligand>
</feature>
<dbReference type="InterPro" id="IPR027417">
    <property type="entry name" value="P-loop_NTPase"/>
</dbReference>
<dbReference type="Gene3D" id="3.40.440.10">
    <property type="entry name" value="Adenylosuccinate Synthetase, subunit A, domain 1"/>
    <property type="match status" value="2"/>
</dbReference>
<dbReference type="PANTHER" id="PTHR11846">
    <property type="entry name" value="ADENYLOSUCCINATE SYNTHETASE"/>
    <property type="match status" value="1"/>
</dbReference>
<organism evidence="8 9">
    <name type="scientific">Nibricoccus aquaticus</name>
    <dbReference type="NCBI Taxonomy" id="2576891"/>
    <lineage>
        <taxon>Bacteria</taxon>
        <taxon>Pseudomonadati</taxon>
        <taxon>Verrucomicrobiota</taxon>
        <taxon>Opitutia</taxon>
        <taxon>Opitutales</taxon>
        <taxon>Opitutaceae</taxon>
        <taxon>Nibricoccus</taxon>
    </lineage>
</organism>
<dbReference type="RefSeq" id="WP_096056996.1">
    <property type="nucleotide sequence ID" value="NZ_CP023344.1"/>
</dbReference>
<dbReference type="SUPFAM" id="SSF52540">
    <property type="entry name" value="P-loop containing nucleoside triphosphate hydrolases"/>
    <property type="match status" value="1"/>
</dbReference>
<evidence type="ECO:0000256" key="1">
    <source>
        <dbReference type="ARBA" id="ARBA00022598"/>
    </source>
</evidence>
<feature type="binding site" evidence="7">
    <location>
        <begin position="19"/>
        <end position="25"/>
    </location>
    <ligand>
        <name>GTP</name>
        <dbReference type="ChEBI" id="CHEBI:37565"/>
    </ligand>
</feature>